<gene>
    <name evidence="7" type="primary">Cnig_chr_V.g16900</name>
    <name evidence="7" type="ORF">B9Z55_016900</name>
</gene>
<feature type="transmembrane region" description="Helical" evidence="5">
    <location>
        <begin position="12"/>
        <end position="32"/>
    </location>
</feature>
<dbReference type="SUPFAM" id="SSF46785">
    <property type="entry name" value="Winged helix' DNA-binding domain"/>
    <property type="match status" value="1"/>
</dbReference>
<evidence type="ECO:0000256" key="5">
    <source>
        <dbReference type="SAM" id="Phobius"/>
    </source>
</evidence>
<evidence type="ECO:0000259" key="6">
    <source>
        <dbReference type="PROSITE" id="PS50061"/>
    </source>
</evidence>
<dbReference type="OrthoDB" id="5816770at2759"/>
<dbReference type="GO" id="GO:0043565">
    <property type="term" value="F:sequence-specific DNA binding"/>
    <property type="evidence" value="ECO:0007669"/>
    <property type="project" value="InterPro"/>
</dbReference>
<dbReference type="PANTHER" id="PTHR11849">
    <property type="entry name" value="ETS"/>
    <property type="match status" value="1"/>
</dbReference>
<dbReference type="GO" id="GO:0000981">
    <property type="term" value="F:DNA-binding transcription factor activity, RNA polymerase II-specific"/>
    <property type="evidence" value="ECO:0007669"/>
    <property type="project" value="TreeGrafter"/>
</dbReference>
<keyword evidence="5" id="KW-1133">Transmembrane helix</keyword>
<comment type="subcellular location">
    <subcellularLocation>
        <location evidence="3">Nucleus</location>
    </subcellularLocation>
</comment>
<dbReference type="STRING" id="1611254.A0A2G5T7C0"/>
<dbReference type="AlphaFoldDB" id="A0A2G5T7C0"/>
<keyword evidence="5" id="KW-0812">Transmembrane</keyword>
<dbReference type="Gene3D" id="1.10.10.10">
    <property type="entry name" value="Winged helix-like DNA-binding domain superfamily/Winged helix DNA-binding domain"/>
    <property type="match status" value="1"/>
</dbReference>
<dbReference type="Proteomes" id="UP000230233">
    <property type="component" value="Chromosome V"/>
</dbReference>
<protein>
    <recommendedName>
        <fullName evidence="6">ETS domain-containing protein</fullName>
    </recommendedName>
</protein>
<dbReference type="SMART" id="SM00413">
    <property type="entry name" value="ETS"/>
    <property type="match status" value="1"/>
</dbReference>
<feature type="domain" description="ETS" evidence="6">
    <location>
        <begin position="41"/>
        <end position="121"/>
    </location>
</feature>
<dbReference type="InterPro" id="IPR046328">
    <property type="entry name" value="ETS_fam"/>
</dbReference>
<evidence type="ECO:0000256" key="4">
    <source>
        <dbReference type="SAM" id="MobiDB-lite"/>
    </source>
</evidence>
<feature type="region of interest" description="Disordered" evidence="4">
    <location>
        <begin position="139"/>
        <end position="162"/>
    </location>
</feature>
<dbReference type="InterPro" id="IPR036390">
    <property type="entry name" value="WH_DNA-bd_sf"/>
</dbReference>
<evidence type="ECO:0000313" key="7">
    <source>
        <dbReference type="EMBL" id="PIC23079.1"/>
    </source>
</evidence>
<sequence length="221" mass="24854">MCFFVFRAPILVLHSFGLTNNLILFQIFHLIAKMSSPIGKTRILAFVRALLDDVNEDCAVWINKPNLIFQLVDPGRAAFLWGVETGNPKMNYDKMSRGLRYFYDSGTLRKIPGKDSRYQFVDTKAPAFNITNLLVPKKEDGNNSLSSSPTSSSSGSDSTSPPQLRLPLINPLALQESLRQNLAQFNTFMAQFPFLHTIPVQDQLTIFFSSKNTFPMLFPAP</sequence>
<evidence type="ECO:0000256" key="3">
    <source>
        <dbReference type="RuleBase" id="RU004019"/>
    </source>
</evidence>
<keyword evidence="8" id="KW-1185">Reference proteome</keyword>
<dbReference type="GO" id="GO:0005634">
    <property type="term" value="C:nucleus"/>
    <property type="evidence" value="ECO:0007669"/>
    <property type="project" value="UniProtKB-SubCell"/>
</dbReference>
<evidence type="ECO:0000256" key="1">
    <source>
        <dbReference type="ARBA" id="ARBA00005562"/>
    </source>
</evidence>
<dbReference type="InterPro" id="IPR036388">
    <property type="entry name" value="WH-like_DNA-bd_sf"/>
</dbReference>
<keyword evidence="5" id="KW-0472">Membrane</keyword>
<organism evidence="7 8">
    <name type="scientific">Caenorhabditis nigoni</name>
    <dbReference type="NCBI Taxonomy" id="1611254"/>
    <lineage>
        <taxon>Eukaryota</taxon>
        <taxon>Metazoa</taxon>
        <taxon>Ecdysozoa</taxon>
        <taxon>Nematoda</taxon>
        <taxon>Chromadorea</taxon>
        <taxon>Rhabditida</taxon>
        <taxon>Rhabditina</taxon>
        <taxon>Rhabditomorpha</taxon>
        <taxon>Rhabditoidea</taxon>
        <taxon>Rhabditidae</taxon>
        <taxon>Peloderinae</taxon>
        <taxon>Caenorhabditis</taxon>
    </lineage>
</organism>
<dbReference type="PANTHER" id="PTHR11849:SF302">
    <property type="entry name" value="ETS DOMAIN-CONTAINING PROTEIN-RELATED"/>
    <property type="match status" value="1"/>
</dbReference>
<dbReference type="EMBL" id="PDUG01000005">
    <property type="protein sequence ID" value="PIC23079.1"/>
    <property type="molecule type" value="Genomic_DNA"/>
</dbReference>
<keyword evidence="2 3" id="KW-0238">DNA-binding</keyword>
<dbReference type="PRINTS" id="PR00454">
    <property type="entry name" value="ETSDOMAIN"/>
</dbReference>
<dbReference type="PROSITE" id="PS50061">
    <property type="entry name" value="ETS_DOMAIN_3"/>
    <property type="match status" value="1"/>
</dbReference>
<dbReference type="Pfam" id="PF00178">
    <property type="entry name" value="Ets"/>
    <property type="match status" value="1"/>
</dbReference>
<evidence type="ECO:0000313" key="8">
    <source>
        <dbReference type="Proteomes" id="UP000230233"/>
    </source>
</evidence>
<reference evidence="8" key="1">
    <citation type="submission" date="2017-10" db="EMBL/GenBank/DDBJ databases">
        <title>Rapid genome shrinkage in a self-fertile nematode reveals novel sperm competition proteins.</title>
        <authorList>
            <person name="Yin D."/>
            <person name="Schwarz E.M."/>
            <person name="Thomas C.G."/>
            <person name="Felde R.L."/>
            <person name="Korf I.F."/>
            <person name="Cutter A.D."/>
            <person name="Schartner C.M."/>
            <person name="Ralston E.J."/>
            <person name="Meyer B.J."/>
            <person name="Haag E.S."/>
        </authorList>
    </citation>
    <scope>NUCLEOTIDE SEQUENCE [LARGE SCALE GENOMIC DNA]</scope>
    <source>
        <strain evidence="8">JU1422</strain>
    </source>
</reference>
<comment type="caution">
    <text evidence="7">The sequence shown here is derived from an EMBL/GenBank/DDBJ whole genome shotgun (WGS) entry which is preliminary data.</text>
</comment>
<comment type="similarity">
    <text evidence="1 3">Belongs to the ETS family.</text>
</comment>
<evidence type="ECO:0000256" key="2">
    <source>
        <dbReference type="ARBA" id="ARBA00023125"/>
    </source>
</evidence>
<name>A0A2G5T7C0_9PELO</name>
<dbReference type="GO" id="GO:0030154">
    <property type="term" value="P:cell differentiation"/>
    <property type="evidence" value="ECO:0007669"/>
    <property type="project" value="TreeGrafter"/>
</dbReference>
<keyword evidence="3" id="KW-0539">Nucleus</keyword>
<feature type="compositionally biased region" description="Low complexity" evidence="4">
    <location>
        <begin position="142"/>
        <end position="161"/>
    </location>
</feature>
<accession>A0A2G5T7C0</accession>
<dbReference type="InterPro" id="IPR000418">
    <property type="entry name" value="Ets_dom"/>
</dbReference>
<proteinExistence type="inferred from homology"/>